<evidence type="ECO:0000313" key="3">
    <source>
        <dbReference type="Proteomes" id="UP001139307"/>
    </source>
</evidence>
<dbReference type="Gene3D" id="3.30.565.60">
    <property type="match status" value="1"/>
</dbReference>
<dbReference type="AlphaFoldDB" id="A0AAJ1FNC1"/>
<dbReference type="Pfam" id="PF04326">
    <property type="entry name" value="SLFN_AlbA_2"/>
    <property type="match status" value="1"/>
</dbReference>
<comment type="caution">
    <text evidence="2">The sequence shown here is derived from an EMBL/GenBank/DDBJ whole genome shotgun (WGS) entry which is preliminary data.</text>
</comment>
<proteinExistence type="predicted"/>
<dbReference type="PANTHER" id="PTHR30595">
    <property type="entry name" value="GLPR-RELATED TRANSCRIPTIONAL REPRESSOR"/>
    <property type="match status" value="1"/>
</dbReference>
<dbReference type="PANTHER" id="PTHR30595:SF6">
    <property type="entry name" value="SCHLAFEN ALBA-2 DOMAIN-CONTAINING PROTEIN"/>
    <property type="match status" value="1"/>
</dbReference>
<organism evidence="2 3">
    <name type="scientific">Fusobacterium vincentii</name>
    <name type="common">Fusobacterium nucleatum subsp. vincentii</name>
    <dbReference type="NCBI Taxonomy" id="155615"/>
    <lineage>
        <taxon>Bacteria</taxon>
        <taxon>Fusobacteriati</taxon>
        <taxon>Fusobacteriota</taxon>
        <taxon>Fusobacteriia</taxon>
        <taxon>Fusobacteriales</taxon>
        <taxon>Fusobacteriaceae</taxon>
        <taxon>Fusobacterium</taxon>
    </lineage>
</organism>
<evidence type="ECO:0000259" key="1">
    <source>
        <dbReference type="Pfam" id="PF04326"/>
    </source>
</evidence>
<dbReference type="Gene3D" id="1.10.10.10">
    <property type="entry name" value="Winged helix-like DNA-binding domain superfamily/Winged helix DNA-binding domain"/>
    <property type="match status" value="1"/>
</dbReference>
<dbReference type="InterPro" id="IPR036388">
    <property type="entry name" value="WH-like_DNA-bd_sf"/>
</dbReference>
<dbReference type="InterPro" id="IPR038475">
    <property type="entry name" value="RecG_C_sf"/>
</dbReference>
<feature type="domain" description="Schlafen AlbA-2" evidence="1">
    <location>
        <begin position="9"/>
        <end position="125"/>
    </location>
</feature>
<dbReference type="InterPro" id="IPR038461">
    <property type="entry name" value="Schlafen_AlbA_2_dom_sf"/>
</dbReference>
<sequence>MNLSKYIGEGTLYDKKEKLETNKPKSWLKTVSAFANGIGGALIFGISDKEEIIGLDNYKKDSENISEIIKTKIEPLPKVTLKHYLIEDKNIIILFVHSGKETPYYFTEGGHQTAYIRLGNESIPAKNSDLINLILKGKNRSYDSLGTDIKKDNVSFTKLKSLYYLKTGNEFTDSDLESFGLVNKDNFLTNAGALLADEPIIKHSRIFCTRWNGLDMTSGIEEALNDNEFEGSILLLLQNAENFIKVNTKKKWKKGNESRIEMPDYPERAIQEVLVNAIIHRDYAVIGSEIHIDIYDDRIEIYSPGGMFDGSFIQEQNIMEISSLRRNPIIADLFNRIHLMERRGSGLKKIISSYQNAINYTQEKKVEFKSTQKDFKVILKNLNYKVAIKSGDKVAIKSDDKVAIKIQDEQLKKILEYIKKYNNCKTSDIENLLSVKSSRARKLLSILVSEKKIQALGQNKNRYYVLSE</sequence>
<dbReference type="Pfam" id="PF13749">
    <property type="entry name" value="HATPase_c_4"/>
    <property type="match status" value="1"/>
</dbReference>
<accession>A0AAJ1FNC1</accession>
<dbReference type="Proteomes" id="UP001139307">
    <property type="component" value="Unassembled WGS sequence"/>
</dbReference>
<reference evidence="2" key="1">
    <citation type="submission" date="2022-06" db="EMBL/GenBank/DDBJ databases">
        <title>Draft Genome Sequence of Fusobacterium vincentii Strain CNGBCC1850030, Isolated from Healthy Human Feces.</title>
        <authorList>
            <person name="Jing X."/>
            <person name="Liu C."/>
            <person name="Ye Y."/>
            <person name="Xu J."/>
            <person name="Huang H."/>
            <person name="Wang B."/>
            <person name="Wei J."/>
            <person name="Zhao J."/>
        </authorList>
    </citation>
    <scope>NUCLEOTIDE SEQUENCE</scope>
    <source>
        <strain evidence="2">CNGBCC1850030</strain>
    </source>
</reference>
<dbReference type="InterPro" id="IPR007421">
    <property type="entry name" value="Schlafen_AlbA_2_dom"/>
</dbReference>
<dbReference type="RefSeq" id="WP_008797168.1">
    <property type="nucleotide sequence ID" value="NZ_JAMXTT010000004.1"/>
</dbReference>
<dbReference type="Gene3D" id="3.30.950.30">
    <property type="entry name" value="Schlafen, AAA domain"/>
    <property type="match status" value="1"/>
</dbReference>
<evidence type="ECO:0000313" key="2">
    <source>
        <dbReference type="EMBL" id="MCW0263556.1"/>
    </source>
</evidence>
<protein>
    <submittedName>
        <fullName evidence="2">DNA binding domain-containing protein</fullName>
    </submittedName>
</protein>
<dbReference type="EMBL" id="JAMXTT010000004">
    <property type="protein sequence ID" value="MCW0263556.1"/>
    <property type="molecule type" value="Genomic_DNA"/>
</dbReference>
<name>A0AAJ1FNC1_FUSVC</name>
<gene>
    <name evidence="2" type="ORF">NLX61_04135</name>
</gene>